<dbReference type="Gene3D" id="1.10.287.1490">
    <property type="match status" value="1"/>
</dbReference>
<evidence type="ECO:0000313" key="3">
    <source>
        <dbReference type="Proteomes" id="UP001626550"/>
    </source>
</evidence>
<keyword evidence="3" id="KW-1185">Reference proteome</keyword>
<gene>
    <name evidence="2" type="ORF">Ciccas_011604</name>
</gene>
<evidence type="ECO:0000313" key="2">
    <source>
        <dbReference type="EMBL" id="KAL3309842.1"/>
    </source>
</evidence>
<dbReference type="SUPFAM" id="SSF58100">
    <property type="entry name" value="Bacterial hemolysins"/>
    <property type="match status" value="1"/>
</dbReference>
<evidence type="ECO:0000256" key="1">
    <source>
        <dbReference type="SAM" id="Coils"/>
    </source>
</evidence>
<accession>A0ABD2PQS3</accession>
<comment type="caution">
    <text evidence="2">The sequence shown here is derived from an EMBL/GenBank/DDBJ whole genome shotgun (WGS) entry which is preliminary data.</text>
</comment>
<reference evidence="2 3" key="1">
    <citation type="submission" date="2024-11" db="EMBL/GenBank/DDBJ databases">
        <title>Adaptive evolution of stress response genes in parasites aligns with host niche diversity.</title>
        <authorList>
            <person name="Hahn C."/>
            <person name="Resl P."/>
        </authorList>
    </citation>
    <scope>NUCLEOTIDE SEQUENCE [LARGE SCALE GENOMIC DNA]</scope>
    <source>
        <strain evidence="2">EGGRZ-B1_66</strain>
        <tissue evidence="2">Body</tissue>
    </source>
</reference>
<dbReference type="EMBL" id="JBJKFK010003496">
    <property type="protein sequence ID" value="KAL3309842.1"/>
    <property type="molecule type" value="Genomic_DNA"/>
</dbReference>
<organism evidence="2 3">
    <name type="scientific">Cichlidogyrus casuarinus</name>
    <dbReference type="NCBI Taxonomy" id="1844966"/>
    <lineage>
        <taxon>Eukaryota</taxon>
        <taxon>Metazoa</taxon>
        <taxon>Spiralia</taxon>
        <taxon>Lophotrochozoa</taxon>
        <taxon>Platyhelminthes</taxon>
        <taxon>Monogenea</taxon>
        <taxon>Monopisthocotylea</taxon>
        <taxon>Dactylogyridea</taxon>
        <taxon>Ancyrocephalidae</taxon>
        <taxon>Cichlidogyrus</taxon>
    </lineage>
</organism>
<name>A0ABD2PQS3_9PLAT</name>
<feature type="coiled-coil region" evidence="1">
    <location>
        <begin position="97"/>
        <end position="173"/>
    </location>
</feature>
<sequence length="209" mass="23553">MSTEFEDDEFLVLHPSANVLEELTSLLTFYKSQKTTLEIIFKKYGYTVFEDSNFSKIIDAADGAMLKTTASKLVSDAEIADLEEGALAKIGLLSTRVLELTRDNEELKKKEAQLEETLRRQDGEITNLRKEIDQLRSDISDERSKLEAKHGEILELTKEKHRQESENTSLVNELNAKLSLLESKPTGLFHVLLTLRNSFDALSSACARG</sequence>
<dbReference type="Proteomes" id="UP001626550">
    <property type="component" value="Unassembled WGS sequence"/>
</dbReference>
<dbReference type="AlphaFoldDB" id="A0ABD2PQS3"/>
<proteinExistence type="predicted"/>
<keyword evidence="1" id="KW-0175">Coiled coil</keyword>
<protein>
    <submittedName>
        <fullName evidence="2">Uncharacterized protein</fullName>
    </submittedName>
</protein>